<organism evidence="4 5">
    <name type="scientific">Schumannella luteola</name>
    <dbReference type="NCBI Taxonomy" id="472059"/>
    <lineage>
        <taxon>Bacteria</taxon>
        <taxon>Bacillati</taxon>
        <taxon>Actinomycetota</taxon>
        <taxon>Actinomycetes</taxon>
        <taxon>Micrococcales</taxon>
        <taxon>Microbacteriaceae</taxon>
        <taxon>Schumannella</taxon>
    </lineage>
</organism>
<sequence>MPLVIRPASVADLDEVHRVAVLTFPLACPADAPAEEIQRHLDTVLTREAFAGWLADADREVLLAESDGRAVGYTMLVAGDPVDADVATAVTVRPTIELSKCYVDPGHHGVGVAGELMTATIEAARERGVSSVWLGVNDENARANRFYGKHGFEVVGRKTFRLGTRTEHDFVRALTL</sequence>
<dbReference type="AlphaFoldDB" id="A0A852Y849"/>
<keyword evidence="1" id="KW-0808">Transferase</keyword>
<dbReference type="PROSITE" id="PS51186">
    <property type="entry name" value="GNAT"/>
    <property type="match status" value="1"/>
</dbReference>
<dbReference type="InterPro" id="IPR050832">
    <property type="entry name" value="Bact_Acetyltransf"/>
</dbReference>
<dbReference type="GO" id="GO:0005840">
    <property type="term" value="C:ribosome"/>
    <property type="evidence" value="ECO:0007669"/>
    <property type="project" value="UniProtKB-KW"/>
</dbReference>
<dbReference type="GO" id="GO:0016747">
    <property type="term" value="F:acyltransferase activity, transferring groups other than amino-acyl groups"/>
    <property type="evidence" value="ECO:0007669"/>
    <property type="project" value="InterPro"/>
</dbReference>
<dbReference type="CDD" id="cd04301">
    <property type="entry name" value="NAT_SF"/>
    <property type="match status" value="1"/>
</dbReference>
<dbReference type="Proteomes" id="UP000553888">
    <property type="component" value="Unassembled WGS sequence"/>
</dbReference>
<reference evidence="4 5" key="1">
    <citation type="submission" date="2020-07" db="EMBL/GenBank/DDBJ databases">
        <title>Sequencing the genomes of 1000 actinobacteria strains.</title>
        <authorList>
            <person name="Klenk H.-P."/>
        </authorList>
    </citation>
    <scope>NUCLEOTIDE SEQUENCE [LARGE SCALE GENOMIC DNA]</scope>
    <source>
        <strain evidence="4 5">DSM 23141</strain>
    </source>
</reference>
<keyword evidence="2" id="KW-0012">Acyltransferase</keyword>
<dbReference type="InterPro" id="IPR000182">
    <property type="entry name" value="GNAT_dom"/>
</dbReference>
<dbReference type="RefSeq" id="WP_179566144.1">
    <property type="nucleotide sequence ID" value="NZ_JACBZY010000001.1"/>
</dbReference>
<accession>A0A852Y849</accession>
<evidence type="ECO:0000256" key="1">
    <source>
        <dbReference type="ARBA" id="ARBA00022679"/>
    </source>
</evidence>
<feature type="domain" description="N-acetyltransferase" evidence="3">
    <location>
        <begin position="3"/>
        <end position="176"/>
    </location>
</feature>
<evidence type="ECO:0000313" key="4">
    <source>
        <dbReference type="EMBL" id="NYG98563.1"/>
    </source>
</evidence>
<dbReference type="EMBL" id="JACBZY010000001">
    <property type="protein sequence ID" value="NYG98563.1"/>
    <property type="molecule type" value="Genomic_DNA"/>
</dbReference>
<protein>
    <submittedName>
        <fullName evidence="4">Ribosomal protein S18 acetylase RimI-like enzyme</fullName>
    </submittedName>
</protein>
<comment type="caution">
    <text evidence="4">The sequence shown here is derived from an EMBL/GenBank/DDBJ whole genome shotgun (WGS) entry which is preliminary data.</text>
</comment>
<keyword evidence="4" id="KW-0687">Ribonucleoprotein</keyword>
<dbReference type="InterPro" id="IPR016181">
    <property type="entry name" value="Acyl_CoA_acyltransferase"/>
</dbReference>
<dbReference type="SUPFAM" id="SSF55729">
    <property type="entry name" value="Acyl-CoA N-acyltransferases (Nat)"/>
    <property type="match status" value="1"/>
</dbReference>
<name>A0A852Y849_9MICO</name>
<dbReference type="PANTHER" id="PTHR43877">
    <property type="entry name" value="AMINOALKYLPHOSPHONATE N-ACETYLTRANSFERASE-RELATED-RELATED"/>
    <property type="match status" value="1"/>
</dbReference>
<proteinExistence type="predicted"/>
<dbReference type="Gene3D" id="3.40.630.30">
    <property type="match status" value="1"/>
</dbReference>
<keyword evidence="4" id="KW-0689">Ribosomal protein</keyword>
<evidence type="ECO:0000259" key="3">
    <source>
        <dbReference type="PROSITE" id="PS51186"/>
    </source>
</evidence>
<gene>
    <name evidence="4" type="ORF">BJ979_001189</name>
</gene>
<evidence type="ECO:0000313" key="5">
    <source>
        <dbReference type="Proteomes" id="UP000553888"/>
    </source>
</evidence>
<evidence type="ECO:0000256" key="2">
    <source>
        <dbReference type="ARBA" id="ARBA00023315"/>
    </source>
</evidence>
<dbReference type="Pfam" id="PF00583">
    <property type="entry name" value="Acetyltransf_1"/>
    <property type="match status" value="1"/>
</dbReference>
<keyword evidence="5" id="KW-1185">Reference proteome</keyword>